<dbReference type="SUPFAM" id="SSF56014">
    <property type="entry name" value="Nitrite and sulphite reductase 4Fe-4S domain-like"/>
    <property type="match status" value="2"/>
</dbReference>
<evidence type="ECO:0000256" key="4">
    <source>
        <dbReference type="ARBA" id="ARBA00023002"/>
    </source>
</evidence>
<dbReference type="GeneID" id="57013389"/>
<evidence type="ECO:0000256" key="5">
    <source>
        <dbReference type="ARBA" id="ARBA00023004"/>
    </source>
</evidence>
<dbReference type="InterPro" id="IPR036136">
    <property type="entry name" value="Nit/Sulf_reduc_fer-like_dom_sf"/>
</dbReference>
<dbReference type="SUPFAM" id="SSF55124">
    <property type="entry name" value="Nitrite/Sulfite reductase N-terminal domain-like"/>
    <property type="match status" value="2"/>
</dbReference>
<dbReference type="GO" id="GO:0051539">
    <property type="term" value="F:4 iron, 4 sulfur cluster binding"/>
    <property type="evidence" value="ECO:0007669"/>
    <property type="project" value="UniProtKB-KW"/>
</dbReference>
<keyword evidence="17" id="KW-1185">Reference proteome</keyword>
<evidence type="ECO:0000256" key="6">
    <source>
        <dbReference type="ARBA" id="ARBA00023014"/>
    </source>
</evidence>
<gene>
    <name evidence="14" type="ORF">C7954_12717</name>
    <name evidence="10" type="ORF">SAMN04488597_11146</name>
    <name evidence="11" type="ORF">SAMN04488598_10794</name>
    <name evidence="13" type="ORF">SAMN04515652_10894</name>
    <name evidence="12" type="ORF">SAMN04515654_1343</name>
</gene>
<dbReference type="Gene3D" id="3.30.413.10">
    <property type="entry name" value="Sulfite Reductase Hemoprotein, domain 1"/>
    <property type="match status" value="2"/>
</dbReference>
<dbReference type="InterPro" id="IPR006066">
    <property type="entry name" value="NO2/SO3_Rdtase_FeS/sirohaem_BS"/>
</dbReference>
<dbReference type="EMBL" id="FNBJ01000007">
    <property type="protein sequence ID" value="SDF18604.1"/>
    <property type="molecule type" value="Genomic_DNA"/>
</dbReference>
<dbReference type="Pfam" id="PF01077">
    <property type="entry name" value="NIR_SIR"/>
    <property type="match status" value="1"/>
</dbReference>
<accession>A0A1G6NE91</accession>
<dbReference type="GO" id="GO:0016491">
    <property type="term" value="F:oxidoreductase activity"/>
    <property type="evidence" value="ECO:0007669"/>
    <property type="project" value="UniProtKB-KW"/>
</dbReference>
<dbReference type="EMBL" id="FOHG01000008">
    <property type="protein sequence ID" value="SES85288.1"/>
    <property type="molecule type" value="Genomic_DNA"/>
</dbReference>
<dbReference type="GO" id="GO:0046872">
    <property type="term" value="F:metal ion binding"/>
    <property type="evidence" value="ECO:0007669"/>
    <property type="project" value="UniProtKB-KW"/>
</dbReference>
<evidence type="ECO:0000256" key="1">
    <source>
        <dbReference type="ARBA" id="ARBA00022485"/>
    </source>
</evidence>
<dbReference type="GO" id="GO:0020037">
    <property type="term" value="F:heme binding"/>
    <property type="evidence" value="ECO:0007669"/>
    <property type="project" value="InterPro"/>
</dbReference>
<dbReference type="Proteomes" id="UP000198945">
    <property type="component" value="Unassembled WGS sequence"/>
</dbReference>
<keyword evidence="5" id="KW-0408">Iron</keyword>
<protein>
    <submittedName>
        <fullName evidence="10">Sulfite reductase (Ferredoxin)</fullName>
    </submittedName>
</protein>
<reference evidence="15 17" key="1">
    <citation type="submission" date="2016-10" db="EMBL/GenBank/DDBJ databases">
        <authorList>
            <person name="Varghese N."/>
            <person name="Submissions S."/>
        </authorList>
    </citation>
    <scope>NUCLEOTIDE SEQUENCE [LARGE SCALE GENOMIC DNA]</scope>
    <source>
        <strain evidence="10 19">WG10</strain>
        <strain evidence="11 17">WG2</strain>
        <strain evidence="13 15">WG5</strain>
    </source>
</reference>
<proteinExistence type="predicted"/>
<name>A0A1G6NE91_9FIRM</name>
<dbReference type="InterPro" id="IPR045854">
    <property type="entry name" value="NO2/SO3_Rdtase_4Fe4S_sf"/>
</dbReference>
<dbReference type="AlphaFoldDB" id="A0A1G6NE91"/>
<evidence type="ECO:0000256" key="3">
    <source>
        <dbReference type="ARBA" id="ARBA00022723"/>
    </source>
</evidence>
<dbReference type="Proteomes" id="UP000199519">
    <property type="component" value="Unassembled WGS sequence"/>
</dbReference>
<dbReference type="Gene3D" id="3.30.110.40">
    <property type="entry name" value="TusA-like domain"/>
    <property type="match status" value="1"/>
</dbReference>
<feature type="domain" description="Nitrite/Sulfite reductase ferredoxin-like" evidence="9">
    <location>
        <begin position="54"/>
        <end position="115"/>
    </location>
</feature>
<sequence length="784" mass="87936">MSEAVFRIPETIREDTGKFKKNLKQFLAGDLSAERFKGYRVPMGIYGQRGDFKEEKYMVRVRIPGGFLTEKQFRLLAELSRDYGAGYLHFTTRQDIQLHQIEIDESAEVLDKLLKAGLSPRGGGGNTVRNIMNSPTAGVDPAGRFDTTAHCLALSEYLLADRSSFNLPRKYKIAFSVSHQDQGLATINDLGFIASLQDGRRGFKVYAAGGMGNQPAVAFKLLDFVAENEIFAVAEAIKRLFDRYGDRNNRNQARLRFVRRRFGEAKFKELFLEYFEQVKAEAETGELKFTDLDYYKDKIESGKAAEVLNLNPLNGDLNYQEVIDLIQLLEKYDLSLRTTNRQGLLLRGVDSSQLEALKEDLAAVNQSLLDSDALSAVACKGASTCRLGLCHSPNLAEAIRENLLEIEQQKRDLLPQIYISGCPNSCGQHHIGKIGFEGKAKRENGRLIPYYSLLLGAEVSEENTQYAQKTVDLPAKRIPSFLVELAEKLAAAEDYSLERFNDYLETGGREAIIQLAQKYTEIPAYSKEADFYQDWGQNEDFSLAGRGPGECGTGVLEIVRLDLDQAEAAYEQGIAEEDSDSLYQAIIAAARSLLIVRGVDTEKDRVIIKEFKKKFIAEDWVAESKEELLEQALDYRLGDQEELLSLSSEIKDLIERLEDLFNSLNSSLEFTIKKVTAVEDAGDNDSAATDFVSKNSENDKAAAAEKENYKLKDLRGVQCPINFVKAKLFLEPLPAGEIVDFYLDEGEPIKNVPRSLENEDHEIIKNEKQPEGHYLLRVKKAAAN</sequence>
<dbReference type="PANTHER" id="PTHR32439">
    <property type="entry name" value="FERREDOXIN--NITRITE REDUCTASE, CHLOROPLASTIC"/>
    <property type="match status" value="1"/>
</dbReference>
<evidence type="ECO:0000259" key="9">
    <source>
        <dbReference type="Pfam" id="PF03460"/>
    </source>
</evidence>
<evidence type="ECO:0000313" key="18">
    <source>
        <dbReference type="Proteomes" id="UP000295472"/>
    </source>
</evidence>
<dbReference type="Proteomes" id="UP000198612">
    <property type="component" value="Unassembled WGS sequence"/>
</dbReference>
<dbReference type="Proteomes" id="UP000295472">
    <property type="component" value="Unassembled WGS sequence"/>
</dbReference>
<keyword evidence="1" id="KW-0004">4Fe-4S</keyword>
<feature type="domain" description="UPF0033" evidence="8">
    <location>
        <begin position="713"/>
        <end position="780"/>
    </location>
</feature>
<reference evidence="12 16" key="2">
    <citation type="submission" date="2016-10" db="EMBL/GenBank/DDBJ databases">
        <authorList>
            <person name="de Groot N.N."/>
        </authorList>
    </citation>
    <scope>NUCLEOTIDE SEQUENCE [LARGE SCALE GENOMIC DNA]</scope>
    <source>
        <strain evidence="12 16">WG7</strain>
    </source>
</reference>
<dbReference type="Gene3D" id="3.90.480.10">
    <property type="entry name" value="Sulfite Reductase Hemoprotein,Domain 2"/>
    <property type="match status" value="1"/>
</dbReference>
<dbReference type="Pfam" id="PF01206">
    <property type="entry name" value="TusA"/>
    <property type="match status" value="1"/>
</dbReference>
<keyword evidence="4" id="KW-0560">Oxidoreductase</keyword>
<feature type="domain" description="Nitrite/sulphite reductase 4Fe-4S" evidence="7">
    <location>
        <begin position="125"/>
        <end position="277"/>
    </location>
</feature>
<dbReference type="InterPro" id="IPR051329">
    <property type="entry name" value="NIR_SIR_4Fe-4S"/>
</dbReference>
<dbReference type="EMBL" id="FNEH01000034">
    <property type="protein sequence ID" value="SDJ19853.1"/>
    <property type="molecule type" value="Genomic_DNA"/>
</dbReference>
<reference evidence="14 18" key="3">
    <citation type="submission" date="2019-03" db="EMBL/GenBank/DDBJ databases">
        <title>Subsurface microbial communities from deep shales in Ohio and West Virginia, USA.</title>
        <authorList>
            <person name="Wrighton K."/>
        </authorList>
    </citation>
    <scope>NUCLEOTIDE SEQUENCE [LARGE SCALE GENOMIC DNA]</scope>
    <source>
        <strain evidence="14 18">DSMZ 11287</strain>
    </source>
</reference>
<evidence type="ECO:0000259" key="7">
    <source>
        <dbReference type="Pfam" id="PF01077"/>
    </source>
</evidence>
<dbReference type="Proteomes" id="UP000324896">
    <property type="component" value="Unassembled WGS sequence"/>
</dbReference>
<dbReference type="InterPro" id="IPR005117">
    <property type="entry name" value="NiRdtase/SiRdtase_haem-b_fer"/>
</dbReference>
<evidence type="ECO:0000313" key="16">
    <source>
        <dbReference type="Proteomes" id="UP000198945"/>
    </source>
</evidence>
<dbReference type="STRING" id="54121.SAMN04515653_1353"/>
<keyword evidence="2" id="KW-0349">Heme</keyword>
<feature type="domain" description="Nitrite/Sulfite reductase ferredoxin-like" evidence="9">
    <location>
        <begin position="308"/>
        <end position="364"/>
    </location>
</feature>
<dbReference type="EMBL" id="FMYT01000011">
    <property type="protein sequence ID" value="SDC66021.1"/>
    <property type="molecule type" value="Genomic_DNA"/>
</dbReference>
<evidence type="ECO:0000313" key="17">
    <source>
        <dbReference type="Proteomes" id="UP000199519"/>
    </source>
</evidence>
<dbReference type="OrthoDB" id="9803707at2"/>
<organism evidence="10 19">
    <name type="scientific">Halanaerobium congolense</name>
    <dbReference type="NCBI Taxonomy" id="54121"/>
    <lineage>
        <taxon>Bacteria</taxon>
        <taxon>Bacillati</taxon>
        <taxon>Bacillota</taxon>
        <taxon>Clostridia</taxon>
        <taxon>Halanaerobiales</taxon>
        <taxon>Halanaerobiaceae</taxon>
        <taxon>Halanaerobium</taxon>
    </lineage>
</organism>
<keyword evidence="3" id="KW-0479">Metal-binding</keyword>
<evidence type="ECO:0000313" key="14">
    <source>
        <dbReference type="EMBL" id="TDX41398.1"/>
    </source>
</evidence>
<evidence type="ECO:0000313" key="13">
    <source>
        <dbReference type="EMBL" id="SES85288.1"/>
    </source>
</evidence>
<dbReference type="PRINTS" id="PR00397">
    <property type="entry name" value="SIROHAEM"/>
</dbReference>
<dbReference type="InterPro" id="IPR001455">
    <property type="entry name" value="TusA-like"/>
</dbReference>
<evidence type="ECO:0000313" key="19">
    <source>
        <dbReference type="Proteomes" id="UP000324896"/>
    </source>
</evidence>
<dbReference type="SUPFAM" id="SSF64307">
    <property type="entry name" value="SirA-like"/>
    <property type="match status" value="1"/>
</dbReference>
<dbReference type="InterPro" id="IPR006067">
    <property type="entry name" value="NO2/SO3_Rdtase_4Fe4S_dom"/>
</dbReference>
<evidence type="ECO:0000256" key="2">
    <source>
        <dbReference type="ARBA" id="ARBA00022617"/>
    </source>
</evidence>
<dbReference type="InterPro" id="IPR036868">
    <property type="entry name" value="TusA-like_sf"/>
</dbReference>
<dbReference type="Pfam" id="PF03460">
    <property type="entry name" value="NIR_SIR_ferr"/>
    <property type="match status" value="2"/>
</dbReference>
<evidence type="ECO:0000313" key="15">
    <source>
        <dbReference type="Proteomes" id="UP000198612"/>
    </source>
</evidence>
<evidence type="ECO:0000313" key="12">
    <source>
        <dbReference type="EMBL" id="SDJ19853.1"/>
    </source>
</evidence>
<dbReference type="CDD" id="cd00291">
    <property type="entry name" value="SirA_YedF_YeeD"/>
    <property type="match status" value="1"/>
</dbReference>
<dbReference type="RefSeq" id="WP_073159748.1">
    <property type="nucleotide sequence ID" value="NZ_FMYT01000011.1"/>
</dbReference>
<evidence type="ECO:0000313" key="10">
    <source>
        <dbReference type="EMBL" id="SDC66021.1"/>
    </source>
</evidence>
<keyword evidence="6" id="KW-0411">Iron-sulfur</keyword>
<evidence type="ECO:0000313" key="11">
    <source>
        <dbReference type="EMBL" id="SDF18604.1"/>
    </source>
</evidence>
<evidence type="ECO:0000259" key="8">
    <source>
        <dbReference type="Pfam" id="PF01206"/>
    </source>
</evidence>
<dbReference type="PANTHER" id="PTHR32439:SF9">
    <property type="entry name" value="BLR3264 PROTEIN"/>
    <property type="match status" value="1"/>
</dbReference>
<dbReference type="EMBL" id="SOEF01000027">
    <property type="protein sequence ID" value="TDX41398.1"/>
    <property type="molecule type" value="Genomic_DNA"/>
</dbReference>